<dbReference type="AlphaFoldDB" id="A0A8J5FB49"/>
<keyword evidence="1" id="KW-1133">Transmembrane helix</keyword>
<evidence type="ECO:0000256" key="1">
    <source>
        <dbReference type="SAM" id="Phobius"/>
    </source>
</evidence>
<keyword evidence="1" id="KW-0812">Transmembrane</keyword>
<proteinExistence type="predicted"/>
<feature type="transmembrane region" description="Helical" evidence="1">
    <location>
        <begin position="110"/>
        <end position="129"/>
    </location>
</feature>
<organism evidence="3 4">
    <name type="scientific">Zingiber officinale</name>
    <name type="common">Ginger</name>
    <name type="synonym">Amomum zingiber</name>
    <dbReference type="NCBI Taxonomy" id="94328"/>
    <lineage>
        <taxon>Eukaryota</taxon>
        <taxon>Viridiplantae</taxon>
        <taxon>Streptophyta</taxon>
        <taxon>Embryophyta</taxon>
        <taxon>Tracheophyta</taxon>
        <taxon>Spermatophyta</taxon>
        <taxon>Magnoliopsida</taxon>
        <taxon>Liliopsida</taxon>
        <taxon>Zingiberales</taxon>
        <taxon>Zingiberaceae</taxon>
        <taxon>Zingiber</taxon>
    </lineage>
</organism>
<keyword evidence="2" id="KW-0732">Signal</keyword>
<dbReference type="Proteomes" id="UP000734854">
    <property type="component" value="Unassembled WGS sequence"/>
</dbReference>
<accession>A0A8J5FB49</accession>
<name>A0A8J5FB49_ZINOF</name>
<sequence>MLPTHTQLSFRFIAIPLLFQVSHCRQCFSSSPSCANCSRVLSLHLGSKGLKQLLLLKQRKLQKVVSIAEVLSDATSRVEMEVKMLTLAKNDEQREELAPLRRWQATGNAVNAYAALLRFIVISLLFLILRKLVIICSSFEIEAANTGGTIQIWKLIAFLPR</sequence>
<evidence type="ECO:0000256" key="2">
    <source>
        <dbReference type="SAM" id="SignalP"/>
    </source>
</evidence>
<keyword evidence="4" id="KW-1185">Reference proteome</keyword>
<protein>
    <submittedName>
        <fullName evidence="3">Uncharacterized protein</fullName>
    </submittedName>
</protein>
<feature type="chain" id="PRO_5035242302" evidence="2">
    <location>
        <begin position="25"/>
        <end position="161"/>
    </location>
</feature>
<evidence type="ECO:0000313" key="4">
    <source>
        <dbReference type="Proteomes" id="UP000734854"/>
    </source>
</evidence>
<feature type="signal peptide" evidence="2">
    <location>
        <begin position="1"/>
        <end position="24"/>
    </location>
</feature>
<gene>
    <name evidence="3" type="ORF">ZIOFF_058442</name>
</gene>
<keyword evidence="1" id="KW-0472">Membrane</keyword>
<reference evidence="3 4" key="1">
    <citation type="submission" date="2020-08" db="EMBL/GenBank/DDBJ databases">
        <title>Plant Genome Project.</title>
        <authorList>
            <person name="Zhang R.-G."/>
        </authorList>
    </citation>
    <scope>NUCLEOTIDE SEQUENCE [LARGE SCALE GENOMIC DNA]</scope>
    <source>
        <tissue evidence="3">Rhizome</tissue>
    </source>
</reference>
<comment type="caution">
    <text evidence="3">The sequence shown here is derived from an EMBL/GenBank/DDBJ whole genome shotgun (WGS) entry which is preliminary data.</text>
</comment>
<evidence type="ECO:0000313" key="3">
    <source>
        <dbReference type="EMBL" id="KAG6481821.1"/>
    </source>
</evidence>
<dbReference type="EMBL" id="JACMSC010000016">
    <property type="protein sequence ID" value="KAG6481821.1"/>
    <property type="molecule type" value="Genomic_DNA"/>
</dbReference>